<evidence type="ECO:0000313" key="3">
    <source>
        <dbReference type="Proteomes" id="UP000018572"/>
    </source>
</evidence>
<dbReference type="Proteomes" id="UP000018572">
    <property type="component" value="Plasmid pHH406"/>
</dbReference>
<dbReference type="EMBL" id="CP006887">
    <property type="protein sequence ID" value="AHB68361.1"/>
    <property type="molecule type" value="Genomic_DNA"/>
</dbReference>
<feature type="compositionally biased region" description="Basic and acidic residues" evidence="1">
    <location>
        <begin position="22"/>
        <end position="42"/>
    </location>
</feature>
<keyword evidence="3" id="KW-1185">Reference proteome</keyword>
<dbReference type="KEGG" id="hhn:HISP_19440"/>
<feature type="region of interest" description="Disordered" evidence="1">
    <location>
        <begin position="1"/>
        <end position="49"/>
    </location>
</feature>
<reference evidence="2 3" key="1">
    <citation type="journal article" date="2014" name="Genome Announc.">
        <title>Complete Genome Sequence of the Extremely Halophilic Archaeon Haloarcula hispanica Strain N601.</title>
        <authorList>
            <person name="Ding J.Y."/>
            <person name="Chiang P.W."/>
            <person name="Hong M.J."/>
            <person name="Dyall-Smith M."/>
            <person name="Tang S.L."/>
        </authorList>
    </citation>
    <scope>NUCLEOTIDE SEQUENCE [LARGE SCALE GENOMIC DNA]</scope>
    <source>
        <strain evidence="2 3">N601</strain>
    </source>
</reference>
<proteinExistence type="predicted"/>
<name>V5TSZ0_HALHI</name>
<sequence length="49" mass="5679">MAVSSTEKNGVERGSLGVPEYAAEHHRSDRYQHTHETEYHERRVSKRLG</sequence>
<evidence type="ECO:0000313" key="2">
    <source>
        <dbReference type="EMBL" id="AHB68361.1"/>
    </source>
</evidence>
<dbReference type="AlphaFoldDB" id="V5TSZ0"/>
<gene>
    <name evidence="2" type="ORF">HISP_19440</name>
</gene>
<evidence type="ECO:0000256" key="1">
    <source>
        <dbReference type="SAM" id="MobiDB-lite"/>
    </source>
</evidence>
<keyword evidence="2" id="KW-0614">Plasmid</keyword>
<organism evidence="2 3">
    <name type="scientific">Haloarcula hispanica N601</name>
    <dbReference type="NCBI Taxonomy" id="1417673"/>
    <lineage>
        <taxon>Archaea</taxon>
        <taxon>Methanobacteriati</taxon>
        <taxon>Methanobacteriota</taxon>
        <taxon>Stenosarchaea group</taxon>
        <taxon>Halobacteria</taxon>
        <taxon>Halobacteriales</taxon>
        <taxon>Haloarculaceae</taxon>
        <taxon>Haloarcula</taxon>
    </lineage>
</organism>
<protein>
    <submittedName>
        <fullName evidence="2">Uncharacterized protein</fullName>
    </submittedName>
</protein>
<geneLocation type="plasmid" evidence="2 3">
    <name>pHH406</name>
</geneLocation>
<accession>V5TSZ0</accession>
<dbReference type="HOGENOM" id="CLU_3130721_0_0_2"/>